<evidence type="ECO:0000256" key="6">
    <source>
        <dbReference type="ARBA" id="ARBA00022490"/>
    </source>
</evidence>
<protein>
    <recommendedName>
        <fullName evidence="5">Mitochondria-eating protein</fullName>
    </recommendedName>
    <alternativeName>
        <fullName evidence="12">Spermatogenesis-associated protein 18</fullName>
    </alternativeName>
</protein>
<dbReference type="PANTHER" id="PTHR21771:SF0">
    <property type="entry name" value="MITOCHONDRIA-EATING PROTEIN"/>
    <property type="match status" value="1"/>
</dbReference>
<organism evidence="14 15">
    <name type="scientific">Tegillarca granosa</name>
    <name type="common">Malaysian cockle</name>
    <name type="synonym">Anadara granosa</name>
    <dbReference type="NCBI Taxonomy" id="220873"/>
    <lineage>
        <taxon>Eukaryota</taxon>
        <taxon>Metazoa</taxon>
        <taxon>Spiralia</taxon>
        <taxon>Lophotrochozoa</taxon>
        <taxon>Mollusca</taxon>
        <taxon>Bivalvia</taxon>
        <taxon>Autobranchia</taxon>
        <taxon>Pteriomorphia</taxon>
        <taxon>Arcoida</taxon>
        <taxon>Arcoidea</taxon>
        <taxon>Arcidae</taxon>
        <taxon>Tegillarca</taxon>
    </lineage>
</organism>
<evidence type="ECO:0000256" key="5">
    <source>
        <dbReference type="ARBA" id="ARBA00019863"/>
    </source>
</evidence>
<dbReference type="InterPro" id="IPR031981">
    <property type="entry name" value="MIEAP_C"/>
</dbReference>
<evidence type="ECO:0000256" key="8">
    <source>
        <dbReference type="ARBA" id="ARBA00023054"/>
    </source>
</evidence>
<evidence type="ECO:0000313" key="15">
    <source>
        <dbReference type="Proteomes" id="UP001217089"/>
    </source>
</evidence>
<evidence type="ECO:0000256" key="7">
    <source>
        <dbReference type="ARBA" id="ARBA00022787"/>
    </source>
</evidence>
<keyword evidence="11" id="KW-0472">Membrane</keyword>
<dbReference type="EMBL" id="JARBDR010000923">
    <property type="protein sequence ID" value="KAJ8297903.1"/>
    <property type="molecule type" value="Genomic_DNA"/>
</dbReference>
<evidence type="ECO:0000256" key="12">
    <source>
        <dbReference type="ARBA" id="ARBA00032687"/>
    </source>
</evidence>
<dbReference type="Pfam" id="PF16026">
    <property type="entry name" value="MIEAP"/>
    <property type="match status" value="1"/>
</dbReference>
<keyword evidence="7" id="KW-1000">Mitochondrion outer membrane</keyword>
<evidence type="ECO:0000259" key="13">
    <source>
        <dbReference type="Pfam" id="PF16026"/>
    </source>
</evidence>
<dbReference type="InterPro" id="IPR026169">
    <property type="entry name" value="MIEAP"/>
</dbReference>
<proteinExistence type="inferred from homology"/>
<comment type="similarity">
    <text evidence="4">Belongs to the MIEAP family.</text>
</comment>
<name>A0ABQ9DXB9_TEGGR</name>
<gene>
    <name evidence="14" type="ORF">KUTeg_024434</name>
</gene>
<dbReference type="Proteomes" id="UP001217089">
    <property type="component" value="Unassembled WGS sequence"/>
</dbReference>
<dbReference type="PANTHER" id="PTHR21771">
    <property type="entry name" value="MITOCHONDRIA-EATING PROTEIN-RELATED"/>
    <property type="match status" value="1"/>
</dbReference>
<evidence type="ECO:0000256" key="4">
    <source>
        <dbReference type="ARBA" id="ARBA00008233"/>
    </source>
</evidence>
<accession>A0ABQ9DXB9</accession>
<keyword evidence="6" id="KW-0963">Cytoplasm</keyword>
<evidence type="ECO:0000256" key="9">
    <source>
        <dbReference type="ARBA" id="ARBA00023121"/>
    </source>
</evidence>
<evidence type="ECO:0000256" key="11">
    <source>
        <dbReference type="ARBA" id="ARBA00023136"/>
    </source>
</evidence>
<keyword evidence="10" id="KW-0496">Mitochondrion</keyword>
<feature type="domain" description="Mitochondria-eating protein C-terminal" evidence="13">
    <location>
        <begin position="111"/>
        <end position="193"/>
    </location>
</feature>
<keyword evidence="15" id="KW-1185">Reference proteome</keyword>
<keyword evidence="8" id="KW-0175">Coiled coil</keyword>
<evidence type="ECO:0000313" key="14">
    <source>
        <dbReference type="EMBL" id="KAJ8297903.1"/>
    </source>
</evidence>
<sequence length="196" mass="22581">MEEKNKAVKDIDNLKHRLSQIAGSKLTDNNPGIADLSDPNRPLNLGEKFSELYDNQWTDALEEMDSKFKNEKQTIQNLLEIVRELSSLQLKLTKDYRKSMAVHLVSDLEEEFCNGKNDGEHISSYRRQCIRVCWFMAVQDPPVFIDVKENVTGKKFDTDKYKYYTNTGKAFDYLVWPVLYLHKDGPVIGKGVAQGK</sequence>
<comment type="caution">
    <text evidence="14">The sequence shown here is derived from an EMBL/GenBank/DDBJ whole genome shotgun (WGS) entry which is preliminary data.</text>
</comment>
<evidence type="ECO:0000256" key="3">
    <source>
        <dbReference type="ARBA" id="ARBA00004496"/>
    </source>
</evidence>
<reference evidence="14 15" key="1">
    <citation type="submission" date="2022-12" db="EMBL/GenBank/DDBJ databases">
        <title>Chromosome-level genome of Tegillarca granosa.</title>
        <authorList>
            <person name="Kim J."/>
        </authorList>
    </citation>
    <scope>NUCLEOTIDE SEQUENCE [LARGE SCALE GENOMIC DNA]</scope>
    <source>
        <strain evidence="14">Teg-2019</strain>
        <tissue evidence="14">Adductor muscle</tissue>
    </source>
</reference>
<comment type="subcellular location">
    <subcellularLocation>
        <location evidence="3">Cytoplasm</location>
    </subcellularLocation>
    <subcellularLocation>
        <location evidence="2">Mitochondrion matrix</location>
    </subcellularLocation>
    <subcellularLocation>
        <location evidence="1">Mitochondrion outer membrane</location>
    </subcellularLocation>
</comment>
<keyword evidence="9" id="KW-0446">Lipid-binding</keyword>
<evidence type="ECO:0000256" key="2">
    <source>
        <dbReference type="ARBA" id="ARBA00004305"/>
    </source>
</evidence>
<evidence type="ECO:0000256" key="1">
    <source>
        <dbReference type="ARBA" id="ARBA00004294"/>
    </source>
</evidence>
<evidence type="ECO:0000256" key="10">
    <source>
        <dbReference type="ARBA" id="ARBA00023128"/>
    </source>
</evidence>